<feature type="domain" description="VIT" evidence="3">
    <location>
        <begin position="33"/>
        <end position="162"/>
    </location>
</feature>
<dbReference type="SMART" id="SM00609">
    <property type="entry name" value="VIT"/>
    <property type="match status" value="1"/>
</dbReference>
<protein>
    <submittedName>
        <fullName evidence="5">Inter alpha-trypsin inhibitor, heavy chain 4-like</fullName>
    </submittedName>
</protein>
<dbReference type="Pfam" id="PF00092">
    <property type="entry name" value="VWA"/>
    <property type="match status" value="1"/>
</dbReference>
<organism evidence="4 5">
    <name type="scientific">Nicrophorus vespilloides</name>
    <name type="common">Boreal carrion beetle</name>
    <dbReference type="NCBI Taxonomy" id="110193"/>
    <lineage>
        <taxon>Eukaryota</taxon>
        <taxon>Metazoa</taxon>
        <taxon>Ecdysozoa</taxon>
        <taxon>Arthropoda</taxon>
        <taxon>Hexapoda</taxon>
        <taxon>Insecta</taxon>
        <taxon>Pterygota</taxon>
        <taxon>Neoptera</taxon>
        <taxon>Endopterygota</taxon>
        <taxon>Coleoptera</taxon>
        <taxon>Polyphaga</taxon>
        <taxon>Staphyliniformia</taxon>
        <taxon>Silphidae</taxon>
        <taxon>Nicrophorinae</taxon>
        <taxon>Nicrophorus</taxon>
    </lineage>
</organism>
<accession>A0ABM1MXV7</accession>
<dbReference type="Pfam" id="PF08487">
    <property type="entry name" value="VIT"/>
    <property type="match status" value="1"/>
</dbReference>
<feature type="signal peptide" evidence="1">
    <location>
        <begin position="1"/>
        <end position="21"/>
    </location>
</feature>
<keyword evidence="1" id="KW-0732">Signal</keyword>
<evidence type="ECO:0000313" key="5">
    <source>
        <dbReference type="RefSeq" id="XP_017779407.1"/>
    </source>
</evidence>
<evidence type="ECO:0000259" key="3">
    <source>
        <dbReference type="PROSITE" id="PS51468"/>
    </source>
</evidence>
<dbReference type="Gene3D" id="3.40.50.410">
    <property type="entry name" value="von Willebrand factor, type A domain"/>
    <property type="match status" value="1"/>
</dbReference>
<dbReference type="Proteomes" id="UP000695000">
    <property type="component" value="Unplaced"/>
</dbReference>
<dbReference type="InterPro" id="IPR002035">
    <property type="entry name" value="VWF_A"/>
</dbReference>
<evidence type="ECO:0000259" key="2">
    <source>
        <dbReference type="PROSITE" id="PS50234"/>
    </source>
</evidence>
<dbReference type="PROSITE" id="PS51468">
    <property type="entry name" value="VIT"/>
    <property type="match status" value="1"/>
</dbReference>
<dbReference type="RefSeq" id="XP_017779407.1">
    <property type="nucleotide sequence ID" value="XM_017923918.1"/>
</dbReference>
<gene>
    <name evidence="5" type="primary">LOC108564787</name>
</gene>
<name>A0ABM1MXV7_NICVS</name>
<dbReference type="PANTHER" id="PTHR10338:SF108">
    <property type="entry name" value="INTER-ALPHA-TRYPSIN INHIBITOR HEAVY CHAIN H4-LIKE PROTEIN"/>
    <property type="match status" value="1"/>
</dbReference>
<dbReference type="SUPFAM" id="SSF53300">
    <property type="entry name" value="vWA-like"/>
    <property type="match status" value="1"/>
</dbReference>
<evidence type="ECO:0000313" key="4">
    <source>
        <dbReference type="Proteomes" id="UP000695000"/>
    </source>
</evidence>
<dbReference type="GeneID" id="108564787"/>
<keyword evidence="4" id="KW-1185">Reference proteome</keyword>
<dbReference type="PANTHER" id="PTHR10338">
    <property type="entry name" value="INTER-ALPHA-TRYPSIN INHIBITOR HEAVY CHAIN FAMILY MEMBER"/>
    <property type="match status" value="1"/>
</dbReference>
<proteinExistence type="predicted"/>
<dbReference type="InterPro" id="IPR050934">
    <property type="entry name" value="ITIH"/>
</dbReference>
<dbReference type="SMART" id="SM00327">
    <property type="entry name" value="VWA"/>
    <property type="match status" value="1"/>
</dbReference>
<dbReference type="InterPro" id="IPR036465">
    <property type="entry name" value="vWFA_dom_sf"/>
</dbReference>
<feature type="domain" description="VWFA" evidence="2">
    <location>
        <begin position="300"/>
        <end position="514"/>
    </location>
</feature>
<feature type="chain" id="PRO_5046883462" evidence="1">
    <location>
        <begin position="22"/>
        <end position="808"/>
    </location>
</feature>
<sequence>MMRKVYVLFAFTSWVLTTAVSEDLDLILVSEPAITAPSKESLQTQPPKITEMSIRTNITNRFAETTVTSKLKNPLTKAQETTFFIVIPEQAFISSFIMELSGKNYTAFVEEKVKAKKNYVEAVSNGAGAAHVEVSARDSNLFCVNINVEAESKAVFYLTYEELLERKKGVYELVININPKQLVKKLNVEVSIDESVPITIVKTPPIRSGNKIVKENEKLDARAVIERPGLGKAVIKFKPDYEKQKQIANVLGTKEDEGLAGQFVVQYDVQRDTNGGTIIVKDGYFVHFFAPTNLEPIPKHVVFVLDTSVSMDGNKLDQVKEAMKSIVGDLNPDDYFNIVEFNNVAYVWNLDIPHETTIYPENQNDLYSQHGIFKDMNSINFPPAYPVRNSTIKKAMEEISYMNARGGTNIYHAVSVGLHLIQVFQKVSGNNKVQPLIIFLTDGDATVGITDSNTIMSKISEENILKIPIISLAFGNDADRDLIKELSINNNGFARFIYKDSDSYLQLSNFYKEISSLLLKNVSFYYTQDFVSLTKTEFPILFSGSEIIVTGKTLGNIVKDDTSVNSWGIRGPIILKPNVIESVGQLERLWAYMTVKRYLDDVSNLTQAENKARELALKYSFVTSVTSLVVVKPNETNVIDLEEASSQPTLDLLVPYPLASQQFYFPTNRVFNTFRNNKNHVKMLFSYGETDYNMDHLIETKLSTPKIITIPDELRIKLPILEHIYDISDGTLTLFKYPYTLGFNETSADDIECITPRSDVGACKLIRDCEILYPILVNQQTFKSYFCAINLDDRRLGGICCPKNNNMI</sequence>
<evidence type="ECO:0000256" key="1">
    <source>
        <dbReference type="SAM" id="SignalP"/>
    </source>
</evidence>
<reference evidence="5" key="1">
    <citation type="submission" date="2025-08" db="UniProtKB">
        <authorList>
            <consortium name="RefSeq"/>
        </authorList>
    </citation>
    <scope>IDENTIFICATION</scope>
    <source>
        <tissue evidence="5">Whole Larva</tissue>
    </source>
</reference>
<dbReference type="Pfam" id="PF13768">
    <property type="entry name" value="VWA_3"/>
    <property type="match status" value="1"/>
</dbReference>
<dbReference type="PROSITE" id="PS50234">
    <property type="entry name" value="VWFA"/>
    <property type="match status" value="1"/>
</dbReference>
<dbReference type="InterPro" id="IPR013694">
    <property type="entry name" value="VIT"/>
</dbReference>